<dbReference type="PANTHER" id="PTHR11017">
    <property type="entry name" value="LEUCINE-RICH REPEAT-CONTAINING PROTEIN"/>
    <property type="match status" value="1"/>
</dbReference>
<proteinExistence type="predicted"/>
<dbReference type="SMART" id="SM00255">
    <property type="entry name" value="TIR"/>
    <property type="match status" value="1"/>
</dbReference>
<accession>A0A151TFT5</accession>
<evidence type="ECO:0000313" key="6">
    <source>
        <dbReference type="Proteomes" id="UP000075243"/>
    </source>
</evidence>
<keyword evidence="2" id="KW-0611">Plant defense</keyword>
<protein>
    <submittedName>
        <fullName evidence="5">TMV resistance protein N</fullName>
    </submittedName>
</protein>
<keyword evidence="1" id="KW-0677">Repeat</keyword>
<evidence type="ECO:0000256" key="1">
    <source>
        <dbReference type="ARBA" id="ARBA00022737"/>
    </source>
</evidence>
<evidence type="ECO:0000256" key="2">
    <source>
        <dbReference type="ARBA" id="ARBA00022821"/>
    </source>
</evidence>
<keyword evidence="6" id="KW-1185">Reference proteome</keyword>
<dbReference type="STRING" id="3821.A0A151TFT5"/>
<dbReference type="PROSITE" id="PS50104">
    <property type="entry name" value="TIR"/>
    <property type="match status" value="1"/>
</dbReference>
<dbReference type="GO" id="GO:0007165">
    <property type="term" value="P:signal transduction"/>
    <property type="evidence" value="ECO:0007669"/>
    <property type="project" value="InterPro"/>
</dbReference>
<gene>
    <name evidence="5" type="ORF">KK1_012188</name>
</gene>
<dbReference type="AlphaFoldDB" id="A0A151TFT5"/>
<dbReference type="SUPFAM" id="SSF46785">
    <property type="entry name" value="Winged helix' DNA-binding domain"/>
    <property type="match status" value="1"/>
</dbReference>
<dbReference type="PANTHER" id="PTHR11017:SF480">
    <property type="entry name" value="DISEASE RESISTANCE PROTEIN (TIR-NBS-LRR CLASS)"/>
    <property type="match status" value="1"/>
</dbReference>
<dbReference type="SUPFAM" id="SSF52200">
    <property type="entry name" value="Toll/Interleukin receptor TIR domain"/>
    <property type="match status" value="1"/>
</dbReference>
<dbReference type="InterPro" id="IPR000157">
    <property type="entry name" value="TIR_dom"/>
</dbReference>
<dbReference type="OMA" id="HERRMNN"/>
<dbReference type="EMBL" id="CM003608">
    <property type="protein sequence ID" value="KYP65912.1"/>
    <property type="molecule type" value="Genomic_DNA"/>
</dbReference>
<dbReference type="InterPro" id="IPR044974">
    <property type="entry name" value="Disease_R_plants"/>
</dbReference>
<feature type="domain" description="TIR" evidence="4">
    <location>
        <begin position="13"/>
        <end position="179"/>
    </location>
</feature>
<dbReference type="FunFam" id="3.40.50.10140:FF:000007">
    <property type="entry name" value="Disease resistance protein (TIR-NBS-LRR class)"/>
    <property type="match status" value="1"/>
</dbReference>
<dbReference type="GO" id="GO:0006952">
    <property type="term" value="P:defense response"/>
    <property type="evidence" value="ECO:0007669"/>
    <property type="project" value="UniProtKB-KW"/>
</dbReference>
<dbReference type="InterPro" id="IPR036390">
    <property type="entry name" value="WH_DNA-bd_sf"/>
</dbReference>
<dbReference type="Pfam" id="PF01582">
    <property type="entry name" value="TIR"/>
    <property type="match status" value="1"/>
</dbReference>
<dbReference type="Gene3D" id="3.40.50.10140">
    <property type="entry name" value="Toll/interleukin-1 receptor homology (TIR) domain"/>
    <property type="match status" value="1"/>
</dbReference>
<dbReference type="Pfam" id="PF23282">
    <property type="entry name" value="WHD_ROQ1"/>
    <property type="match status" value="1"/>
</dbReference>
<sequence length="396" mass="46028">MIKATSSSFVHEWAYDVFLSFRGEDTRMGFTGNLYNALCAKGINTFMDDHELKKGEEITPALMRAIEGSRIAIVIFSRNYAWSTFCLEELVKIMECLEHKGRLVWPVFYDVDPCDVRHQRGSYGEALEKHERRMNNEKEKVKKWRFALHKSANLSGWHFQHGYEYEFIGKIIEGVSKKFNRIPLHVANYAVGLEPRVQKVNSLLDVESNDGVHVIGIYGIGSDLYGKTKLEWNSALDSYEKIPHEDILDILRVSYDGLKEFEKEIFLDMACFFKGYYLTDVINILCSGRGSTPEYGIRVLIDKCLIKIDQHRVRMHDLIEDMGREIVRLESPLKPGERSRLWFAKDIVHVFKKNKGSDKTEIIMLHLLEDKKVKWDGNALMKMENLKILMIIMLFE</sequence>
<name>A0A151TFT5_CAJCA</name>
<keyword evidence="3" id="KW-0520">NAD</keyword>
<organism evidence="5 6">
    <name type="scientific">Cajanus cajan</name>
    <name type="common">Pigeon pea</name>
    <name type="synonym">Cajanus indicus</name>
    <dbReference type="NCBI Taxonomy" id="3821"/>
    <lineage>
        <taxon>Eukaryota</taxon>
        <taxon>Viridiplantae</taxon>
        <taxon>Streptophyta</taxon>
        <taxon>Embryophyta</taxon>
        <taxon>Tracheophyta</taxon>
        <taxon>Spermatophyta</taxon>
        <taxon>Magnoliopsida</taxon>
        <taxon>eudicotyledons</taxon>
        <taxon>Gunneridae</taxon>
        <taxon>Pentapetalae</taxon>
        <taxon>rosids</taxon>
        <taxon>fabids</taxon>
        <taxon>Fabales</taxon>
        <taxon>Fabaceae</taxon>
        <taxon>Papilionoideae</taxon>
        <taxon>50 kb inversion clade</taxon>
        <taxon>NPAAA clade</taxon>
        <taxon>indigoferoid/millettioid clade</taxon>
        <taxon>Phaseoleae</taxon>
        <taxon>Cajanus</taxon>
    </lineage>
</organism>
<evidence type="ECO:0000256" key="3">
    <source>
        <dbReference type="ARBA" id="ARBA00023027"/>
    </source>
</evidence>
<evidence type="ECO:0000313" key="5">
    <source>
        <dbReference type="EMBL" id="KYP65912.1"/>
    </source>
</evidence>
<dbReference type="Gramene" id="C.cajan_11825.t">
    <property type="protein sequence ID" value="C.cajan_11825.t"/>
    <property type="gene ID" value="C.cajan_11825"/>
</dbReference>
<dbReference type="Proteomes" id="UP000075243">
    <property type="component" value="Chromosome 6"/>
</dbReference>
<evidence type="ECO:0000259" key="4">
    <source>
        <dbReference type="PROSITE" id="PS50104"/>
    </source>
</evidence>
<dbReference type="InterPro" id="IPR035897">
    <property type="entry name" value="Toll_tir_struct_dom_sf"/>
</dbReference>
<dbReference type="InterPro" id="IPR058192">
    <property type="entry name" value="WHD_ROQ1-like"/>
</dbReference>
<reference evidence="5 6" key="1">
    <citation type="journal article" date="2012" name="Nat. Biotechnol.">
        <title>Draft genome sequence of pigeonpea (Cajanus cajan), an orphan legume crop of resource-poor farmers.</title>
        <authorList>
            <person name="Varshney R.K."/>
            <person name="Chen W."/>
            <person name="Li Y."/>
            <person name="Bharti A.K."/>
            <person name="Saxena R.K."/>
            <person name="Schlueter J.A."/>
            <person name="Donoghue M.T."/>
            <person name="Azam S."/>
            <person name="Fan G."/>
            <person name="Whaley A.M."/>
            <person name="Farmer A.D."/>
            <person name="Sheridan J."/>
            <person name="Iwata A."/>
            <person name="Tuteja R."/>
            <person name="Penmetsa R.V."/>
            <person name="Wu W."/>
            <person name="Upadhyaya H.D."/>
            <person name="Yang S.P."/>
            <person name="Shah T."/>
            <person name="Saxena K.B."/>
            <person name="Michael T."/>
            <person name="McCombie W.R."/>
            <person name="Yang B."/>
            <person name="Zhang G."/>
            <person name="Yang H."/>
            <person name="Wang J."/>
            <person name="Spillane C."/>
            <person name="Cook D.R."/>
            <person name="May G.D."/>
            <person name="Xu X."/>
            <person name="Jackson S.A."/>
        </authorList>
    </citation>
    <scope>NUCLEOTIDE SEQUENCE [LARGE SCALE GENOMIC DNA]</scope>
    <source>
        <strain evidence="6">cv. Asha</strain>
    </source>
</reference>